<accession>A0A1I1ZFA0</accession>
<dbReference type="RefSeq" id="WP_149756473.1">
    <property type="nucleotide sequence ID" value="NZ_FOMS01000008.1"/>
</dbReference>
<dbReference type="PROSITE" id="PS51257">
    <property type="entry name" value="PROKAR_LIPOPROTEIN"/>
    <property type="match status" value="1"/>
</dbReference>
<reference evidence="2 3" key="1">
    <citation type="submission" date="2016-10" db="EMBL/GenBank/DDBJ databases">
        <authorList>
            <person name="Varghese N."/>
            <person name="Submissions S."/>
        </authorList>
    </citation>
    <scope>NUCLEOTIDE SEQUENCE [LARGE SCALE GENOMIC DNA]</scope>
    <source>
        <strain evidence="3">YIM D21,KCTC 23444,ACCC 10710</strain>
    </source>
</reference>
<evidence type="ECO:0000256" key="1">
    <source>
        <dbReference type="SAM" id="SignalP"/>
    </source>
</evidence>
<gene>
    <name evidence="2" type="ORF">SAMN04515678_108121</name>
</gene>
<evidence type="ECO:0000313" key="3">
    <source>
        <dbReference type="Proteomes" id="UP000325289"/>
    </source>
</evidence>
<organism evidence="2 3">
    <name type="scientific">Roseivivax sediminis</name>
    <dbReference type="NCBI Taxonomy" id="936889"/>
    <lineage>
        <taxon>Bacteria</taxon>
        <taxon>Pseudomonadati</taxon>
        <taxon>Pseudomonadota</taxon>
        <taxon>Alphaproteobacteria</taxon>
        <taxon>Rhodobacterales</taxon>
        <taxon>Roseobacteraceae</taxon>
        <taxon>Roseivivax</taxon>
    </lineage>
</organism>
<evidence type="ECO:0000313" key="2">
    <source>
        <dbReference type="EMBL" id="SFE30379.1"/>
    </source>
</evidence>
<proteinExistence type="predicted"/>
<name>A0A1I1ZFA0_9RHOB</name>
<dbReference type="AlphaFoldDB" id="A0A1I1ZFA0"/>
<keyword evidence="1" id="KW-0732">Signal</keyword>
<protein>
    <recommendedName>
        <fullName evidence="4">Succinate dehydrogenase</fullName>
    </recommendedName>
</protein>
<feature type="signal peptide" evidence="1">
    <location>
        <begin position="1"/>
        <end position="17"/>
    </location>
</feature>
<keyword evidence="3" id="KW-1185">Reference proteome</keyword>
<sequence>MRFCATLLILATVAACAPQTRDQVARNAARSTVNRVVLDRYPNLPLEAAIDCVIDNASANQIYSLGADTLTGPTASSVQIVAEVVQRPETVRCLATQYARDAGAL</sequence>
<evidence type="ECO:0008006" key="4">
    <source>
        <dbReference type="Google" id="ProtNLM"/>
    </source>
</evidence>
<dbReference type="OrthoDB" id="7867642at2"/>
<feature type="chain" id="PRO_5009302054" description="Succinate dehydrogenase" evidence="1">
    <location>
        <begin position="18"/>
        <end position="105"/>
    </location>
</feature>
<dbReference type="Proteomes" id="UP000325289">
    <property type="component" value="Unassembled WGS sequence"/>
</dbReference>
<dbReference type="EMBL" id="FOMS01000008">
    <property type="protein sequence ID" value="SFE30379.1"/>
    <property type="molecule type" value="Genomic_DNA"/>
</dbReference>